<feature type="compositionally biased region" description="Basic and acidic residues" evidence="1">
    <location>
        <begin position="255"/>
        <end position="264"/>
    </location>
</feature>
<feature type="compositionally biased region" description="Low complexity" evidence="1">
    <location>
        <begin position="215"/>
        <end position="224"/>
    </location>
</feature>
<name>A0AAI8VSF1_9PEZI</name>
<feature type="compositionally biased region" description="Basic residues" evidence="1">
    <location>
        <begin position="243"/>
        <end position="254"/>
    </location>
</feature>
<feature type="region of interest" description="Disordered" evidence="1">
    <location>
        <begin position="134"/>
        <end position="160"/>
    </location>
</feature>
<feature type="transmembrane region" description="Helical" evidence="2">
    <location>
        <begin position="86"/>
        <end position="107"/>
    </location>
</feature>
<keyword evidence="2" id="KW-0472">Membrane</keyword>
<evidence type="ECO:0000313" key="4">
    <source>
        <dbReference type="Proteomes" id="UP001295740"/>
    </source>
</evidence>
<comment type="caution">
    <text evidence="3">The sequence shown here is derived from an EMBL/GenBank/DDBJ whole genome shotgun (WGS) entry which is preliminary data.</text>
</comment>
<proteinExistence type="predicted"/>
<feature type="compositionally biased region" description="Low complexity" evidence="1">
    <location>
        <begin position="134"/>
        <end position="143"/>
    </location>
</feature>
<sequence length="359" mass="37840">MSTAIPYFSTITVLNGSRAAVLHEVVPTFLTLTVTRSSIEQVTVIPLGNGAAATRTAAEPSVVALPTEESAASTPASSSTGISDTAIIVIVVILVISLILFVLCCICKAQRGKNRSRVHSFRCSGPCCRRVGPPGHAGPQGPQGVPGPQGPPPRGPGDQLVLQARPVNKVRRVFKDVRDHPAKTVYPDALASKASLAQQVAMVGTAVTGKVGPTAGTAKTATGAKKGRLEKRAPAESEDRRKGPLVRKGRRAKKERKEGKETREIEGTAGSVVVRDRKVMKGPGVQRAIAGRVEIEVEATQDVVVAATIAVSRTAAVEEVMDRNPGAVPSVMTPGVLGRKRAGDRRKRLVFILLLHLQQ</sequence>
<keyword evidence="2" id="KW-1133">Transmembrane helix</keyword>
<feature type="region of interest" description="Disordered" evidence="1">
    <location>
        <begin position="215"/>
        <end position="264"/>
    </location>
</feature>
<feature type="compositionally biased region" description="Basic and acidic residues" evidence="1">
    <location>
        <begin position="230"/>
        <end position="242"/>
    </location>
</feature>
<protein>
    <submittedName>
        <fullName evidence="3">Uu.00g146530.m01.CDS01</fullName>
    </submittedName>
</protein>
<keyword evidence="2" id="KW-0812">Transmembrane</keyword>
<organism evidence="3 4">
    <name type="scientific">Anthostomella pinea</name>
    <dbReference type="NCBI Taxonomy" id="933095"/>
    <lineage>
        <taxon>Eukaryota</taxon>
        <taxon>Fungi</taxon>
        <taxon>Dikarya</taxon>
        <taxon>Ascomycota</taxon>
        <taxon>Pezizomycotina</taxon>
        <taxon>Sordariomycetes</taxon>
        <taxon>Xylariomycetidae</taxon>
        <taxon>Xylariales</taxon>
        <taxon>Xylariaceae</taxon>
        <taxon>Anthostomella</taxon>
    </lineage>
</organism>
<evidence type="ECO:0000256" key="2">
    <source>
        <dbReference type="SAM" id="Phobius"/>
    </source>
</evidence>
<dbReference type="AlphaFoldDB" id="A0AAI8VSF1"/>
<gene>
    <name evidence="3" type="ORF">KHLLAP_LOCUS10095</name>
</gene>
<reference evidence="3" key="1">
    <citation type="submission" date="2023-10" db="EMBL/GenBank/DDBJ databases">
        <authorList>
            <person name="Hackl T."/>
        </authorList>
    </citation>
    <scope>NUCLEOTIDE SEQUENCE</scope>
</reference>
<dbReference type="EMBL" id="CAUWAG010000012">
    <property type="protein sequence ID" value="CAJ2509627.1"/>
    <property type="molecule type" value="Genomic_DNA"/>
</dbReference>
<evidence type="ECO:0000256" key="1">
    <source>
        <dbReference type="SAM" id="MobiDB-lite"/>
    </source>
</evidence>
<evidence type="ECO:0000313" key="3">
    <source>
        <dbReference type="EMBL" id="CAJ2509627.1"/>
    </source>
</evidence>
<accession>A0AAI8VSF1</accession>
<keyword evidence="4" id="KW-1185">Reference proteome</keyword>
<dbReference type="Proteomes" id="UP001295740">
    <property type="component" value="Unassembled WGS sequence"/>
</dbReference>